<keyword evidence="3" id="KW-1185">Reference proteome</keyword>
<accession>A0AAV7VH14</accession>
<evidence type="ECO:0000313" key="2">
    <source>
        <dbReference type="EMBL" id="KAJ1199485.1"/>
    </source>
</evidence>
<organism evidence="2 3">
    <name type="scientific">Pleurodeles waltl</name>
    <name type="common">Iberian ribbed newt</name>
    <dbReference type="NCBI Taxonomy" id="8319"/>
    <lineage>
        <taxon>Eukaryota</taxon>
        <taxon>Metazoa</taxon>
        <taxon>Chordata</taxon>
        <taxon>Craniata</taxon>
        <taxon>Vertebrata</taxon>
        <taxon>Euteleostomi</taxon>
        <taxon>Amphibia</taxon>
        <taxon>Batrachia</taxon>
        <taxon>Caudata</taxon>
        <taxon>Salamandroidea</taxon>
        <taxon>Salamandridae</taxon>
        <taxon>Pleurodelinae</taxon>
        <taxon>Pleurodeles</taxon>
    </lineage>
</organism>
<dbReference type="Proteomes" id="UP001066276">
    <property type="component" value="Chromosome 2_1"/>
</dbReference>
<proteinExistence type="predicted"/>
<evidence type="ECO:0000313" key="3">
    <source>
        <dbReference type="Proteomes" id="UP001066276"/>
    </source>
</evidence>
<comment type="caution">
    <text evidence="2">The sequence shown here is derived from an EMBL/GenBank/DDBJ whole genome shotgun (WGS) entry which is preliminary data.</text>
</comment>
<reference evidence="2" key="1">
    <citation type="journal article" date="2022" name="bioRxiv">
        <title>Sequencing and chromosome-scale assembly of the giantPleurodeles waltlgenome.</title>
        <authorList>
            <person name="Brown T."/>
            <person name="Elewa A."/>
            <person name="Iarovenko S."/>
            <person name="Subramanian E."/>
            <person name="Araus A.J."/>
            <person name="Petzold A."/>
            <person name="Susuki M."/>
            <person name="Suzuki K.-i.T."/>
            <person name="Hayashi T."/>
            <person name="Toyoda A."/>
            <person name="Oliveira C."/>
            <person name="Osipova E."/>
            <person name="Leigh N.D."/>
            <person name="Simon A."/>
            <person name="Yun M.H."/>
        </authorList>
    </citation>
    <scope>NUCLEOTIDE SEQUENCE</scope>
    <source>
        <strain evidence="2">20211129_DDA</strain>
        <tissue evidence="2">Liver</tissue>
    </source>
</reference>
<name>A0AAV7VH14_PLEWA</name>
<feature type="region of interest" description="Disordered" evidence="1">
    <location>
        <begin position="1"/>
        <end position="75"/>
    </location>
</feature>
<protein>
    <submittedName>
        <fullName evidence="2">Uncharacterized protein</fullName>
    </submittedName>
</protein>
<gene>
    <name evidence="2" type="ORF">NDU88_003319</name>
</gene>
<dbReference type="AlphaFoldDB" id="A0AAV7VH14"/>
<evidence type="ECO:0000256" key="1">
    <source>
        <dbReference type="SAM" id="MobiDB-lite"/>
    </source>
</evidence>
<dbReference type="EMBL" id="JANPWB010000003">
    <property type="protein sequence ID" value="KAJ1199485.1"/>
    <property type="molecule type" value="Genomic_DNA"/>
</dbReference>
<sequence>MRSRTQHHYTEQRMPSAVCSGGGARPRPGAQRHRRTMGRSWGCAEKGKRRPTHVLPETPRASKAAMTGEGSAIRP</sequence>